<dbReference type="EMBL" id="JBHRZS010000007">
    <property type="protein sequence ID" value="MFC3881607.1"/>
    <property type="molecule type" value="Genomic_DNA"/>
</dbReference>
<evidence type="ECO:0000313" key="5">
    <source>
        <dbReference type="Proteomes" id="UP001595805"/>
    </source>
</evidence>
<keyword evidence="1" id="KW-0732">Signal</keyword>
<feature type="signal peptide" evidence="1">
    <location>
        <begin position="1"/>
        <end position="18"/>
    </location>
</feature>
<dbReference type="InterPro" id="IPR025485">
    <property type="entry name" value="DUF4377"/>
</dbReference>
<evidence type="ECO:0000313" key="4">
    <source>
        <dbReference type="EMBL" id="MFC3881607.1"/>
    </source>
</evidence>
<dbReference type="RefSeq" id="WP_377906954.1">
    <property type="nucleotide sequence ID" value="NZ_JBHRZS010000007.1"/>
</dbReference>
<evidence type="ECO:0000256" key="1">
    <source>
        <dbReference type="SAM" id="SignalP"/>
    </source>
</evidence>
<keyword evidence="5" id="KW-1185">Reference proteome</keyword>
<dbReference type="PANTHER" id="PTHR35535">
    <property type="entry name" value="HEAT SHOCK PROTEIN HSLJ"/>
    <property type="match status" value="1"/>
</dbReference>
<gene>
    <name evidence="4" type="ORF">ACFOSV_15540</name>
</gene>
<evidence type="ECO:0000259" key="3">
    <source>
        <dbReference type="Pfam" id="PF14302"/>
    </source>
</evidence>
<dbReference type="InterPro" id="IPR005184">
    <property type="entry name" value="DUF306_Meta_HslJ"/>
</dbReference>
<feature type="domain" description="DUF4377" evidence="3">
    <location>
        <begin position="30"/>
        <end position="109"/>
    </location>
</feature>
<accession>A0ABV8AXF0</accession>
<dbReference type="PANTHER" id="PTHR35535:SF2">
    <property type="entry name" value="DUF306 DOMAIN-CONTAINING PROTEIN"/>
    <property type="match status" value="1"/>
</dbReference>
<dbReference type="InterPro" id="IPR038670">
    <property type="entry name" value="HslJ-like_sf"/>
</dbReference>
<dbReference type="Pfam" id="PF03724">
    <property type="entry name" value="META"/>
    <property type="match status" value="1"/>
</dbReference>
<dbReference type="Pfam" id="PF14302">
    <property type="entry name" value="DUF4377"/>
    <property type="match status" value="1"/>
</dbReference>
<proteinExistence type="predicted"/>
<dbReference type="InterPro" id="IPR053147">
    <property type="entry name" value="Hsp_HslJ-like"/>
</dbReference>
<sequence length="228" mass="25414">MYKLSLIILFVASTMVSCTPPSDDTIETWWINSAKVDCVGVGPMTCLQVQKNVAEPDPEAWTLFYDGIKGFDYQAGKIYQIKVRITDREAPLPQDVSSKIYELVEVVSQNPDPSLRITNIWKVTSVGEIENPTKVNSEEPLIFEFNASAKTYFGDMSCNSVRGAIQTNDGKSFTLGPGAATMMACMDMTVENQISNALQEVRSYEIADRELRFFNESGDKLMTFQAVD</sequence>
<evidence type="ECO:0000259" key="2">
    <source>
        <dbReference type="Pfam" id="PF03724"/>
    </source>
</evidence>
<dbReference type="Gene3D" id="2.40.128.270">
    <property type="match status" value="1"/>
</dbReference>
<dbReference type="Proteomes" id="UP001595805">
    <property type="component" value="Unassembled WGS sequence"/>
</dbReference>
<feature type="domain" description="DUF306" evidence="2">
    <location>
        <begin position="119"/>
        <end position="225"/>
    </location>
</feature>
<reference evidence="5" key="1">
    <citation type="journal article" date="2019" name="Int. J. Syst. Evol. Microbiol.">
        <title>The Global Catalogue of Microorganisms (GCM) 10K type strain sequencing project: providing services to taxonomists for standard genome sequencing and annotation.</title>
        <authorList>
            <consortium name="The Broad Institute Genomics Platform"/>
            <consortium name="The Broad Institute Genome Sequencing Center for Infectious Disease"/>
            <person name="Wu L."/>
            <person name="Ma J."/>
        </authorList>
    </citation>
    <scope>NUCLEOTIDE SEQUENCE [LARGE SCALE GENOMIC DNA]</scope>
    <source>
        <strain evidence="5">CCUG 60523</strain>
    </source>
</reference>
<dbReference type="PROSITE" id="PS51257">
    <property type="entry name" value="PROKAR_LIPOPROTEIN"/>
    <property type="match status" value="1"/>
</dbReference>
<protein>
    <submittedName>
        <fullName evidence="4">DUF4377 domain-containing protein</fullName>
    </submittedName>
</protein>
<organism evidence="4 5">
    <name type="scientific">Algoriphagus namhaensis</name>
    <dbReference type="NCBI Taxonomy" id="915353"/>
    <lineage>
        <taxon>Bacteria</taxon>
        <taxon>Pseudomonadati</taxon>
        <taxon>Bacteroidota</taxon>
        <taxon>Cytophagia</taxon>
        <taxon>Cytophagales</taxon>
        <taxon>Cyclobacteriaceae</taxon>
        <taxon>Algoriphagus</taxon>
    </lineage>
</organism>
<comment type="caution">
    <text evidence="4">The sequence shown here is derived from an EMBL/GenBank/DDBJ whole genome shotgun (WGS) entry which is preliminary data.</text>
</comment>
<name>A0ABV8AXF0_9BACT</name>
<feature type="chain" id="PRO_5045966527" evidence="1">
    <location>
        <begin position="19"/>
        <end position="228"/>
    </location>
</feature>